<dbReference type="PANTHER" id="PTHR34216:SF3">
    <property type="entry name" value="POLY-BETA-1,6-N-ACETYL-D-GLUCOSAMINE N-DEACETYLASE"/>
    <property type="match status" value="1"/>
</dbReference>
<evidence type="ECO:0000313" key="4">
    <source>
        <dbReference type="EMBL" id="SER26661.1"/>
    </source>
</evidence>
<dbReference type="GO" id="GO:0005975">
    <property type="term" value="P:carbohydrate metabolic process"/>
    <property type="evidence" value="ECO:0007669"/>
    <property type="project" value="InterPro"/>
</dbReference>
<dbReference type="Proteomes" id="UP000182584">
    <property type="component" value="Unassembled WGS sequence"/>
</dbReference>
<evidence type="ECO:0000256" key="2">
    <source>
        <dbReference type="ARBA" id="ARBA00022729"/>
    </source>
</evidence>
<dbReference type="SUPFAM" id="SSF88713">
    <property type="entry name" value="Glycoside hydrolase/deacetylase"/>
    <property type="match status" value="1"/>
</dbReference>
<proteinExistence type="predicted"/>
<accession>A0A1H9MST0</accession>
<dbReference type="PANTHER" id="PTHR34216">
    <property type="match status" value="1"/>
</dbReference>
<evidence type="ECO:0000313" key="5">
    <source>
        <dbReference type="Proteomes" id="UP000182584"/>
    </source>
</evidence>
<dbReference type="GO" id="GO:0016810">
    <property type="term" value="F:hydrolase activity, acting on carbon-nitrogen (but not peptide) bonds"/>
    <property type="evidence" value="ECO:0007669"/>
    <property type="project" value="InterPro"/>
</dbReference>
<dbReference type="OrthoDB" id="43281at2"/>
<dbReference type="InterPro" id="IPR051398">
    <property type="entry name" value="Polysacch_Deacetylase"/>
</dbReference>
<dbReference type="Pfam" id="PF01522">
    <property type="entry name" value="Polysacc_deac_1"/>
    <property type="match status" value="1"/>
</dbReference>
<dbReference type="RefSeq" id="WP_074754467.1">
    <property type="nucleotide sequence ID" value="NZ_FOGJ01000003.1"/>
</dbReference>
<feature type="domain" description="NodB homology" evidence="3">
    <location>
        <begin position="14"/>
        <end position="278"/>
    </location>
</feature>
<keyword evidence="2" id="KW-0732">Signal</keyword>
<comment type="subcellular location">
    <subcellularLocation>
        <location evidence="1">Secreted</location>
    </subcellularLocation>
</comment>
<dbReference type="GO" id="GO:0005576">
    <property type="term" value="C:extracellular region"/>
    <property type="evidence" value="ECO:0007669"/>
    <property type="project" value="UniProtKB-SubCell"/>
</dbReference>
<dbReference type="EMBL" id="FOGJ01000003">
    <property type="protein sequence ID" value="SER26661.1"/>
    <property type="molecule type" value="Genomic_DNA"/>
</dbReference>
<gene>
    <name evidence="4" type="ORF">SAMN04487884_103225</name>
</gene>
<dbReference type="InterPro" id="IPR002509">
    <property type="entry name" value="NODB_dom"/>
</dbReference>
<dbReference type="InterPro" id="IPR011330">
    <property type="entry name" value="Glyco_hydro/deAcase_b/a-brl"/>
</dbReference>
<dbReference type="PROSITE" id="PS51677">
    <property type="entry name" value="NODB"/>
    <property type="match status" value="1"/>
</dbReference>
<dbReference type="CDD" id="cd10967">
    <property type="entry name" value="CE4_GLA_like_6s"/>
    <property type="match status" value="1"/>
</dbReference>
<sequence>MANMIMRFPGGLPKALTLSYDDGVEQDERLVEITNKYGIKGTFNLNSGAFAKEGTTYEPGTIHRRMSLSKLKEVYSKSSWEIAAHAYTHAALVGLPSNIATDEISRDRKELEEVFGTFVRGFAYPYGAYDDASVQILKNCGICYARTVNSTHDFRIPTDWLRLPATCHHADPQLMDLAKRFVEAKNSWSPMLFYLWGHSYEFEEKDNWDVIEKFCEYVSGRDDIWYATNIEVYDYCKAFSELIFNTDMTMCKNPSAIDVWFTYGDKDVHVKAGETVKI</sequence>
<name>A0A1H9MST0_BUTFI</name>
<dbReference type="AlphaFoldDB" id="A0A1H9MST0"/>
<organism evidence="4 5">
    <name type="scientific">Butyrivibrio fibrisolvens</name>
    <dbReference type="NCBI Taxonomy" id="831"/>
    <lineage>
        <taxon>Bacteria</taxon>
        <taxon>Bacillati</taxon>
        <taxon>Bacillota</taxon>
        <taxon>Clostridia</taxon>
        <taxon>Lachnospirales</taxon>
        <taxon>Lachnospiraceae</taxon>
        <taxon>Butyrivibrio</taxon>
    </lineage>
</organism>
<dbReference type="eggNOG" id="COG0726">
    <property type="taxonomic scope" value="Bacteria"/>
</dbReference>
<protein>
    <submittedName>
        <fullName evidence="4">Polysaccharide deacetylase</fullName>
    </submittedName>
</protein>
<evidence type="ECO:0000259" key="3">
    <source>
        <dbReference type="PROSITE" id="PS51677"/>
    </source>
</evidence>
<reference evidence="4 5" key="1">
    <citation type="submission" date="2016-10" db="EMBL/GenBank/DDBJ databases">
        <authorList>
            <person name="de Groot N.N."/>
        </authorList>
    </citation>
    <scope>NUCLEOTIDE SEQUENCE [LARGE SCALE GENOMIC DNA]</scope>
    <source>
        <strain evidence="4 5">AR40</strain>
    </source>
</reference>
<evidence type="ECO:0000256" key="1">
    <source>
        <dbReference type="ARBA" id="ARBA00004613"/>
    </source>
</evidence>
<dbReference type="Gene3D" id="3.20.20.370">
    <property type="entry name" value="Glycoside hydrolase/deacetylase"/>
    <property type="match status" value="1"/>
</dbReference>